<dbReference type="PANTHER" id="PTHR42244:SF2">
    <property type="entry name" value="ANTITOXIN VAPB3-RELATED"/>
    <property type="match status" value="1"/>
</dbReference>
<evidence type="ECO:0008006" key="5">
    <source>
        <dbReference type="Google" id="ProtNLM"/>
    </source>
</evidence>
<reference evidence="2" key="2">
    <citation type="submission" date="2020-09" db="EMBL/GenBank/DDBJ databases">
        <authorList>
            <person name="Sun Q."/>
            <person name="Ohkuma M."/>
        </authorList>
    </citation>
    <scope>NUCLEOTIDE SEQUENCE</scope>
    <source>
        <strain evidence="2">JCM 11219</strain>
    </source>
</reference>
<evidence type="ECO:0000313" key="4">
    <source>
        <dbReference type="Proteomes" id="UP001060771"/>
    </source>
</evidence>
<dbReference type="GeneID" id="76206533"/>
<evidence type="ECO:0000313" key="1">
    <source>
        <dbReference type="EMBL" id="BDR91893.1"/>
    </source>
</evidence>
<dbReference type="RefSeq" id="WP_188602403.1">
    <property type="nucleotide sequence ID" value="NZ_AP026830.1"/>
</dbReference>
<dbReference type="OrthoDB" id="27909at2157"/>
<accession>A0A830E056</accession>
<gene>
    <name evidence="2" type="ORF">GCM10007112_03160</name>
    <name evidence="1" type="ORF">Vsou_09860</name>
</gene>
<proteinExistence type="predicted"/>
<dbReference type="EMBL" id="AP026830">
    <property type="protein sequence ID" value="BDR91893.1"/>
    <property type="molecule type" value="Genomic_DNA"/>
</dbReference>
<dbReference type="Proteomes" id="UP000657075">
    <property type="component" value="Unassembled WGS sequence"/>
</dbReference>
<dbReference type="InterPro" id="IPR039709">
    <property type="entry name" value="VapB3-like"/>
</dbReference>
<reference evidence="2" key="1">
    <citation type="journal article" date="2014" name="Int. J. Syst. Evol. Microbiol.">
        <title>Complete genome sequence of Corynebacterium casei LMG S-19264T (=DSM 44701T), isolated from a smear-ripened cheese.</title>
        <authorList>
            <consortium name="US DOE Joint Genome Institute (JGI-PGF)"/>
            <person name="Walter F."/>
            <person name="Albersmeier A."/>
            <person name="Kalinowski J."/>
            <person name="Ruckert C."/>
        </authorList>
    </citation>
    <scope>NUCLEOTIDE SEQUENCE</scope>
    <source>
        <strain evidence="2">JCM 11219</strain>
    </source>
</reference>
<protein>
    <recommendedName>
        <fullName evidence="5">Antitoxin</fullName>
    </recommendedName>
</protein>
<dbReference type="PANTHER" id="PTHR42244">
    <property type="entry name" value="ANTITOXIN VAPB3-RELATED"/>
    <property type="match status" value="1"/>
</dbReference>
<dbReference type="AlphaFoldDB" id="A0A830E056"/>
<reference evidence="4" key="3">
    <citation type="submission" date="2022-09" db="EMBL/GenBank/DDBJ databases">
        <title>Complete genome sequence of Vulcanisaeta souniana.</title>
        <authorList>
            <person name="Kato S."/>
            <person name="Itoh T."/>
            <person name="Ohkuma M."/>
        </authorList>
    </citation>
    <scope>NUCLEOTIDE SEQUENCE [LARGE SCALE GENOMIC DNA]</scope>
    <source>
        <strain evidence="4">JCM 11219</strain>
    </source>
</reference>
<reference evidence="1" key="4">
    <citation type="journal article" date="2023" name="Microbiol. Resour. Announc.">
        <title>Complete Genome Sequence of Vulcanisaeta souniana Strain IC-059, a Hyperthermophilic Archaeon Isolated from Hot Spring Water in Japan.</title>
        <authorList>
            <person name="Kato S."/>
            <person name="Itoh T."/>
            <person name="Wu L."/>
            <person name="Ma J."/>
            <person name="Ohkuma M."/>
        </authorList>
    </citation>
    <scope>NUCLEOTIDE SEQUENCE</scope>
    <source>
        <strain evidence="1">JCM 11219</strain>
    </source>
</reference>
<evidence type="ECO:0000313" key="3">
    <source>
        <dbReference type="Proteomes" id="UP000657075"/>
    </source>
</evidence>
<dbReference type="Proteomes" id="UP001060771">
    <property type="component" value="Chromosome"/>
</dbReference>
<keyword evidence="4" id="KW-1185">Reference proteome</keyword>
<sequence length="74" mass="8886">MSVVLSVRVPKWLKEELERLGIDYSREIKEYLERRVREELAKRLEAQYEGLLRDSPVIRGNLAVEFIREDRNAR</sequence>
<evidence type="ECO:0000313" key="2">
    <source>
        <dbReference type="EMBL" id="GGI69534.1"/>
    </source>
</evidence>
<organism evidence="2 3">
    <name type="scientific">Vulcanisaeta souniana JCM 11219</name>
    <dbReference type="NCBI Taxonomy" id="1293586"/>
    <lineage>
        <taxon>Archaea</taxon>
        <taxon>Thermoproteota</taxon>
        <taxon>Thermoprotei</taxon>
        <taxon>Thermoproteales</taxon>
        <taxon>Thermoproteaceae</taxon>
        <taxon>Vulcanisaeta</taxon>
    </lineage>
</organism>
<dbReference type="EMBL" id="BMNM01000001">
    <property type="protein sequence ID" value="GGI69534.1"/>
    <property type="molecule type" value="Genomic_DNA"/>
</dbReference>
<name>A0A830E056_9CREN</name>